<reference evidence="1 2" key="1">
    <citation type="submission" date="2023-10" db="EMBL/GenBank/DDBJ databases">
        <title>Genomes of two closely related lineages of the louse Polyplax serrata with different host specificities.</title>
        <authorList>
            <person name="Martinu J."/>
            <person name="Tarabai H."/>
            <person name="Stefka J."/>
            <person name="Hypsa V."/>
        </authorList>
    </citation>
    <scope>NUCLEOTIDE SEQUENCE [LARGE SCALE GENOMIC DNA]</scope>
    <source>
        <strain evidence="1">HR10_N</strain>
    </source>
</reference>
<comment type="caution">
    <text evidence="1">The sequence shown here is derived from an EMBL/GenBank/DDBJ whole genome shotgun (WGS) entry which is preliminary data.</text>
</comment>
<dbReference type="Proteomes" id="UP001372834">
    <property type="component" value="Unassembled WGS sequence"/>
</dbReference>
<dbReference type="PANTHER" id="PTHR35075">
    <property type="entry name" value="A-KINASE ANCHOR PROTEIN 14"/>
    <property type="match status" value="1"/>
</dbReference>
<evidence type="ECO:0000313" key="2">
    <source>
        <dbReference type="Proteomes" id="UP001372834"/>
    </source>
</evidence>
<evidence type="ECO:0000313" key="1">
    <source>
        <dbReference type="EMBL" id="KAK6643231.1"/>
    </source>
</evidence>
<sequence length="317" mass="36136">MDKLYKESKISIFGNYSTSSSSTNSKDNYFYDDDDFDEDTDSTSILDVYKTHGSEHDNIEWVANKEAYCFDVPKFAEKLVNVTFLEARKNLQTKSTKTVADIVKPLLNDLVSCVVPTDISLSSSIPPLKSVPSSRVSSQSIDWPKISEFNIKLGLEKLEDYVATWNRSSDWLYCVEFLGFESEECSNIFVYEVEWSKPTNAYPIPQVTASVYFALEVLKMVPYNHDRSIEVNFALNLNGILMVTYVFETSNVIHSPDTTVFQEKWLDAIINSKLKILKRFVFSIHIYQKGSWKGYIVNISNLSEVDSGSKVISRPTK</sequence>
<organism evidence="1 2">
    <name type="scientific">Polyplax serrata</name>
    <name type="common">Common mouse louse</name>
    <dbReference type="NCBI Taxonomy" id="468196"/>
    <lineage>
        <taxon>Eukaryota</taxon>
        <taxon>Metazoa</taxon>
        <taxon>Ecdysozoa</taxon>
        <taxon>Arthropoda</taxon>
        <taxon>Hexapoda</taxon>
        <taxon>Insecta</taxon>
        <taxon>Pterygota</taxon>
        <taxon>Neoptera</taxon>
        <taxon>Paraneoptera</taxon>
        <taxon>Psocodea</taxon>
        <taxon>Troctomorpha</taxon>
        <taxon>Phthiraptera</taxon>
        <taxon>Anoplura</taxon>
        <taxon>Polyplacidae</taxon>
        <taxon>Polyplax</taxon>
    </lineage>
</organism>
<dbReference type="AlphaFoldDB" id="A0AAN8SDQ0"/>
<dbReference type="Pfam" id="PF14469">
    <property type="entry name" value="AKAP28"/>
    <property type="match status" value="1"/>
</dbReference>
<dbReference type="GO" id="GO:0005952">
    <property type="term" value="C:cAMP-dependent protein kinase complex"/>
    <property type="evidence" value="ECO:0007669"/>
    <property type="project" value="TreeGrafter"/>
</dbReference>
<gene>
    <name evidence="1" type="ORF">RUM43_004736</name>
</gene>
<name>A0AAN8SDQ0_POLSC</name>
<dbReference type="InterPro" id="IPR025663">
    <property type="entry name" value="AKAP_28"/>
</dbReference>
<proteinExistence type="predicted"/>
<protein>
    <submittedName>
        <fullName evidence="1">Uncharacterized protein</fullName>
    </submittedName>
</protein>
<dbReference type="PANTHER" id="PTHR35075:SF1">
    <property type="entry name" value="A-KINASE ANCHOR PROTEIN 14"/>
    <property type="match status" value="1"/>
</dbReference>
<accession>A0AAN8SDQ0</accession>
<dbReference type="GO" id="GO:0034237">
    <property type="term" value="F:protein kinase A regulatory subunit binding"/>
    <property type="evidence" value="ECO:0007669"/>
    <property type="project" value="TreeGrafter"/>
</dbReference>
<dbReference type="InterPro" id="IPR053084">
    <property type="entry name" value="AKAP"/>
</dbReference>
<dbReference type="EMBL" id="JAWJWE010000002">
    <property type="protein sequence ID" value="KAK6643231.1"/>
    <property type="molecule type" value="Genomic_DNA"/>
</dbReference>